<evidence type="ECO:0000256" key="1">
    <source>
        <dbReference type="SAM" id="SignalP"/>
    </source>
</evidence>
<feature type="signal peptide" evidence="1">
    <location>
        <begin position="1"/>
        <end position="19"/>
    </location>
</feature>
<evidence type="ECO:0000313" key="3">
    <source>
        <dbReference type="Proteomes" id="UP000188169"/>
    </source>
</evidence>
<organism evidence="2 3">
    <name type="scientific">Psychrobacter pasteurii</name>
    <dbReference type="NCBI Taxonomy" id="1945520"/>
    <lineage>
        <taxon>Bacteria</taxon>
        <taxon>Pseudomonadati</taxon>
        <taxon>Pseudomonadota</taxon>
        <taxon>Gammaproteobacteria</taxon>
        <taxon>Moraxellales</taxon>
        <taxon>Moraxellaceae</taxon>
        <taxon>Psychrobacter</taxon>
    </lineage>
</organism>
<name>A0A1R4EH35_9GAMM</name>
<dbReference type="OrthoDB" id="5739641at2"/>
<dbReference type="Proteomes" id="UP000188169">
    <property type="component" value="Unassembled WGS sequence"/>
</dbReference>
<gene>
    <name evidence="2" type="ORF">A1019T_01820</name>
</gene>
<dbReference type="STRING" id="1945520.A1019T_01820"/>
<protein>
    <submittedName>
        <fullName evidence="2">Uncharacterized protein</fullName>
    </submittedName>
</protein>
<dbReference type="EMBL" id="FUGD01000107">
    <property type="protein sequence ID" value="SJM37835.1"/>
    <property type="molecule type" value="Genomic_DNA"/>
</dbReference>
<reference evidence="3" key="1">
    <citation type="submission" date="2017-02" db="EMBL/GenBank/DDBJ databases">
        <authorList>
            <person name="Mornico D."/>
        </authorList>
    </citation>
    <scope>NUCLEOTIDE SEQUENCE [LARGE SCALE GENOMIC DNA]</scope>
</reference>
<keyword evidence="3" id="KW-1185">Reference proteome</keyword>
<dbReference type="AlphaFoldDB" id="A0A1R4EH35"/>
<keyword evidence="1" id="KW-0732">Signal</keyword>
<feature type="chain" id="PRO_5013249673" evidence="1">
    <location>
        <begin position="20"/>
        <end position="133"/>
    </location>
</feature>
<dbReference type="RefSeq" id="WP_077449217.1">
    <property type="nucleotide sequence ID" value="NZ_FUGD01000107.1"/>
</dbReference>
<accession>A0A1R4EH35</accession>
<sequence>MKKMLFITILSALSTSAFAAPTFDHRGIQKGAISENCYHDPCSIAKVMKFELIENQPGYHLIKLNVVGGRQAWDSKKIVWNHHSHNLFITCSLSSPTVQNGDQITTLPINTDMAMPGVLYAGQSHYKLILATF</sequence>
<proteinExistence type="predicted"/>
<evidence type="ECO:0000313" key="2">
    <source>
        <dbReference type="EMBL" id="SJM37835.1"/>
    </source>
</evidence>